<gene>
    <name evidence="1" type="ORF">OSB04_019963</name>
</gene>
<accession>A0AA38T3I6</accession>
<protein>
    <submittedName>
        <fullName evidence="1">Uncharacterized protein</fullName>
    </submittedName>
</protein>
<dbReference type="AlphaFoldDB" id="A0AA38T3I6"/>
<name>A0AA38T3I6_9ASTR</name>
<dbReference type="Proteomes" id="UP001172457">
    <property type="component" value="Chromosome 5"/>
</dbReference>
<keyword evidence="2" id="KW-1185">Reference proteome</keyword>
<sequence>MMKEVEDGCMTREEIEGIVESIRVVINFKRLMLKFFETLRKVSSHKGSITKVRQRSKSSQVRNRRAFGTDNIGSAITTSADDNFRVLARIFLVTCLAYEIVWKSFRSNTIQPRHPMTTRATSRIVKPVERLNLHIFAQSHALQDPYWRQDMNEEYHTLLTNGTWVLVPRPPKVNVVWSMWFFRHK</sequence>
<evidence type="ECO:0000313" key="1">
    <source>
        <dbReference type="EMBL" id="KAJ9547420.1"/>
    </source>
</evidence>
<proteinExistence type="predicted"/>
<comment type="caution">
    <text evidence="1">The sequence shown here is derived from an EMBL/GenBank/DDBJ whole genome shotgun (WGS) entry which is preliminary data.</text>
</comment>
<evidence type="ECO:0000313" key="2">
    <source>
        <dbReference type="Proteomes" id="UP001172457"/>
    </source>
</evidence>
<reference evidence="1" key="1">
    <citation type="submission" date="2023-03" db="EMBL/GenBank/DDBJ databases">
        <title>Chromosome-scale reference genome and RAD-based genetic map of yellow starthistle (Centaurea solstitialis) reveal putative structural variation and QTLs associated with invader traits.</title>
        <authorList>
            <person name="Reatini B."/>
            <person name="Cang F.A."/>
            <person name="Jiang Q."/>
            <person name="Mckibben M.T.W."/>
            <person name="Barker M.S."/>
            <person name="Rieseberg L.H."/>
            <person name="Dlugosch K.M."/>
        </authorList>
    </citation>
    <scope>NUCLEOTIDE SEQUENCE</scope>
    <source>
        <strain evidence="1">CAN-66</strain>
        <tissue evidence="1">Leaf</tissue>
    </source>
</reference>
<dbReference type="EMBL" id="JARYMX010000005">
    <property type="protein sequence ID" value="KAJ9547420.1"/>
    <property type="molecule type" value="Genomic_DNA"/>
</dbReference>
<organism evidence="1 2">
    <name type="scientific">Centaurea solstitialis</name>
    <name type="common">yellow star-thistle</name>
    <dbReference type="NCBI Taxonomy" id="347529"/>
    <lineage>
        <taxon>Eukaryota</taxon>
        <taxon>Viridiplantae</taxon>
        <taxon>Streptophyta</taxon>
        <taxon>Embryophyta</taxon>
        <taxon>Tracheophyta</taxon>
        <taxon>Spermatophyta</taxon>
        <taxon>Magnoliopsida</taxon>
        <taxon>eudicotyledons</taxon>
        <taxon>Gunneridae</taxon>
        <taxon>Pentapetalae</taxon>
        <taxon>asterids</taxon>
        <taxon>campanulids</taxon>
        <taxon>Asterales</taxon>
        <taxon>Asteraceae</taxon>
        <taxon>Carduoideae</taxon>
        <taxon>Cardueae</taxon>
        <taxon>Centaureinae</taxon>
        <taxon>Centaurea</taxon>
    </lineage>
</organism>